<sequence>MGVAWQGSSKDYQDFVARHSLTFPNIEDSAADVFGSYQVRGQPAWAMVKPTGESEVFSGVLSDDELAEQLQLLSQS</sequence>
<dbReference type="AlphaFoldDB" id="A0A6J6LKA6"/>
<protein>
    <submittedName>
        <fullName evidence="1">Unannotated protein</fullName>
    </submittedName>
</protein>
<dbReference type="SUPFAM" id="SSF52833">
    <property type="entry name" value="Thioredoxin-like"/>
    <property type="match status" value="1"/>
</dbReference>
<name>A0A6J6LKA6_9ZZZZ</name>
<reference evidence="1" key="1">
    <citation type="submission" date="2020-05" db="EMBL/GenBank/DDBJ databases">
        <authorList>
            <person name="Chiriac C."/>
            <person name="Salcher M."/>
            <person name="Ghai R."/>
            <person name="Kavagutti S V."/>
        </authorList>
    </citation>
    <scope>NUCLEOTIDE SEQUENCE</scope>
</reference>
<gene>
    <name evidence="1" type="ORF">UFOPK2169_01507</name>
</gene>
<evidence type="ECO:0000313" key="1">
    <source>
        <dbReference type="EMBL" id="CAB4662437.1"/>
    </source>
</evidence>
<organism evidence="1">
    <name type="scientific">freshwater metagenome</name>
    <dbReference type="NCBI Taxonomy" id="449393"/>
    <lineage>
        <taxon>unclassified sequences</taxon>
        <taxon>metagenomes</taxon>
        <taxon>ecological metagenomes</taxon>
    </lineage>
</organism>
<dbReference type="EMBL" id="CAEZWE010000079">
    <property type="protein sequence ID" value="CAB4662437.1"/>
    <property type="molecule type" value="Genomic_DNA"/>
</dbReference>
<proteinExistence type="predicted"/>
<dbReference type="InterPro" id="IPR036249">
    <property type="entry name" value="Thioredoxin-like_sf"/>
</dbReference>
<accession>A0A6J6LKA6</accession>
<dbReference type="Gene3D" id="3.40.30.10">
    <property type="entry name" value="Glutaredoxin"/>
    <property type="match status" value="1"/>
</dbReference>